<dbReference type="Pfam" id="PF06719">
    <property type="entry name" value="AraC_N"/>
    <property type="match status" value="1"/>
</dbReference>
<gene>
    <name evidence="5" type="ORF">J2Z22_001941</name>
</gene>
<reference evidence="5 6" key="1">
    <citation type="submission" date="2023-07" db="EMBL/GenBank/DDBJ databases">
        <title>Genomic Encyclopedia of Type Strains, Phase IV (KMG-IV): sequencing the most valuable type-strain genomes for metagenomic binning, comparative biology and taxonomic classification.</title>
        <authorList>
            <person name="Goeker M."/>
        </authorList>
    </citation>
    <scope>NUCLEOTIDE SEQUENCE [LARGE SCALE GENOMIC DNA]</scope>
    <source>
        <strain evidence="5 6">T98</strain>
    </source>
</reference>
<dbReference type="PANTHER" id="PTHR46796:SF6">
    <property type="entry name" value="ARAC SUBFAMILY"/>
    <property type="match status" value="1"/>
</dbReference>
<keyword evidence="2" id="KW-0238">DNA-binding</keyword>
<dbReference type="EMBL" id="JAUSUY010000006">
    <property type="protein sequence ID" value="MDT3426415.1"/>
    <property type="molecule type" value="Genomic_DNA"/>
</dbReference>
<comment type="caution">
    <text evidence="5">The sequence shown here is derived from an EMBL/GenBank/DDBJ whole genome shotgun (WGS) entry which is preliminary data.</text>
</comment>
<dbReference type="SMART" id="SM00342">
    <property type="entry name" value="HTH_ARAC"/>
    <property type="match status" value="1"/>
</dbReference>
<dbReference type="Gene3D" id="1.10.10.60">
    <property type="entry name" value="Homeodomain-like"/>
    <property type="match status" value="2"/>
</dbReference>
<dbReference type="Proteomes" id="UP001248709">
    <property type="component" value="Unassembled WGS sequence"/>
</dbReference>
<dbReference type="RefSeq" id="WP_025699999.1">
    <property type="nucleotide sequence ID" value="NZ_JAUSUY010000006.1"/>
</dbReference>
<evidence type="ECO:0000256" key="2">
    <source>
        <dbReference type="ARBA" id="ARBA00023125"/>
    </source>
</evidence>
<accession>A0ABU3H6G2</accession>
<dbReference type="PRINTS" id="PR00032">
    <property type="entry name" value="HTHARAC"/>
</dbReference>
<dbReference type="InterPro" id="IPR018062">
    <property type="entry name" value="HTH_AraC-typ_CS"/>
</dbReference>
<dbReference type="InterPro" id="IPR009057">
    <property type="entry name" value="Homeodomain-like_sf"/>
</dbReference>
<dbReference type="InterPro" id="IPR018060">
    <property type="entry name" value="HTH_AraC"/>
</dbReference>
<dbReference type="InterPro" id="IPR050204">
    <property type="entry name" value="AraC_XylS_family_regulators"/>
</dbReference>
<name>A0ABU3H6G2_9BACL</name>
<keyword evidence="6" id="KW-1185">Reference proteome</keyword>
<feature type="domain" description="HTH araC/xylS-type" evidence="4">
    <location>
        <begin position="187"/>
        <end position="283"/>
    </location>
</feature>
<dbReference type="InterPro" id="IPR020449">
    <property type="entry name" value="Tscrpt_reg_AraC-type_HTH"/>
</dbReference>
<dbReference type="SUPFAM" id="SSF46689">
    <property type="entry name" value="Homeodomain-like"/>
    <property type="match status" value="2"/>
</dbReference>
<protein>
    <submittedName>
        <fullName evidence="5">AraC-like DNA-binding protein</fullName>
    </submittedName>
</protein>
<dbReference type="InterPro" id="IPR009594">
    <property type="entry name" value="Tscrpt_reg_HTH_AraC_N"/>
</dbReference>
<dbReference type="PROSITE" id="PS00041">
    <property type="entry name" value="HTH_ARAC_FAMILY_1"/>
    <property type="match status" value="1"/>
</dbReference>
<sequence>MEKLLKSFSRYDELHYGFQTDLIRILYYDLPEHYYEQYASYECSKLCTILDGEKEVRINQTESFQYGRDEMILLPPHSSVEMSIERPTKALVFELGDELIERLEPVVGEEFGLEEKATAGDVVRCGLKSEEMDPVVKAVGRMKTYMAYSGESKFFLVDLAAQELAYHLLRIRAFRLNLHNDSKHPVFRAIRDIHEQLLTIASVKELAGSYNMSHTHFTHLFKNITGLAPLEYITREKMKLARQLLLERTVTEAAMHLNYDNISHFIALFKRQFGITPKQYQLSRAPQDGRIECFK</sequence>
<evidence type="ECO:0000313" key="6">
    <source>
        <dbReference type="Proteomes" id="UP001248709"/>
    </source>
</evidence>
<evidence type="ECO:0000256" key="1">
    <source>
        <dbReference type="ARBA" id="ARBA00023015"/>
    </source>
</evidence>
<dbReference type="PANTHER" id="PTHR46796">
    <property type="entry name" value="HTH-TYPE TRANSCRIPTIONAL ACTIVATOR RHAS-RELATED"/>
    <property type="match status" value="1"/>
</dbReference>
<dbReference type="PROSITE" id="PS01124">
    <property type="entry name" value="HTH_ARAC_FAMILY_2"/>
    <property type="match status" value="1"/>
</dbReference>
<evidence type="ECO:0000313" key="5">
    <source>
        <dbReference type="EMBL" id="MDT3426415.1"/>
    </source>
</evidence>
<keyword evidence="1" id="KW-0805">Transcription regulation</keyword>
<evidence type="ECO:0000259" key="4">
    <source>
        <dbReference type="PROSITE" id="PS01124"/>
    </source>
</evidence>
<dbReference type="Pfam" id="PF12833">
    <property type="entry name" value="HTH_18"/>
    <property type="match status" value="1"/>
</dbReference>
<keyword evidence="3" id="KW-0804">Transcription</keyword>
<proteinExistence type="predicted"/>
<evidence type="ECO:0000256" key="3">
    <source>
        <dbReference type="ARBA" id="ARBA00023163"/>
    </source>
</evidence>
<organism evidence="5 6">
    <name type="scientific">Paenibacillus forsythiae</name>
    <dbReference type="NCBI Taxonomy" id="365616"/>
    <lineage>
        <taxon>Bacteria</taxon>
        <taxon>Bacillati</taxon>
        <taxon>Bacillota</taxon>
        <taxon>Bacilli</taxon>
        <taxon>Bacillales</taxon>
        <taxon>Paenibacillaceae</taxon>
        <taxon>Paenibacillus</taxon>
    </lineage>
</organism>